<feature type="transmembrane region" description="Helical" evidence="1">
    <location>
        <begin position="232"/>
        <end position="254"/>
    </location>
</feature>
<evidence type="ECO:0000259" key="2">
    <source>
        <dbReference type="PROSITE" id="PS52015"/>
    </source>
</evidence>
<dbReference type="PANTHER" id="PTHR33446:SF2">
    <property type="entry name" value="PROTEIN TONB"/>
    <property type="match status" value="1"/>
</dbReference>
<sequence length="379" mass="44016">MFWFNRFYLLLSLMFSLLIPFNFFLFQRKLPSAINGFHLDGIIITNKNKIEPVFENYNLTNLILGIYFIVGIILITRFFWNLYTIYIEIKNHEKKVINNRRVVLLTKSSLPHSFWSIIFINKEEFENGKISSELIAHEEAHLHQKHTLDVLLIEVLQLIFWFNPIFILYKKAIKLNHEFLADDVVNKQFNAVSDYQKLLLNFASNKRSIALASNINYLITKKRFIMMTKRKSMPIVVLKSVVVLNMFVFLFLVFTTKNLAQDKNSKLNVSGFEISYDTTSVKEPVYPGGMGAFYMFVGQNFKMPAEATKNKIETKILMQFMVEKDGSLSEFKTIKDAGYGLGEEAIRVLKLSPKWNPATQDGNPVRVLYSLPITIQSQK</sequence>
<keyword evidence="1" id="KW-0812">Transmembrane</keyword>
<dbReference type="GO" id="GO:0055085">
    <property type="term" value="P:transmembrane transport"/>
    <property type="evidence" value="ECO:0007669"/>
    <property type="project" value="InterPro"/>
</dbReference>
<dbReference type="GO" id="GO:0098797">
    <property type="term" value="C:plasma membrane protein complex"/>
    <property type="evidence" value="ECO:0007669"/>
    <property type="project" value="TreeGrafter"/>
</dbReference>
<dbReference type="GO" id="GO:0031992">
    <property type="term" value="F:energy transducer activity"/>
    <property type="evidence" value="ECO:0007669"/>
    <property type="project" value="TreeGrafter"/>
</dbReference>
<name>A0A6I4NT52_9FLAO</name>
<evidence type="ECO:0000313" key="3">
    <source>
        <dbReference type="EMBL" id="MWB94277.1"/>
    </source>
</evidence>
<dbReference type="AlphaFoldDB" id="A0A6I4NT52"/>
<proteinExistence type="predicted"/>
<keyword evidence="4" id="KW-1185">Reference proteome</keyword>
<organism evidence="3 4">
    <name type="scientific">Flavobacterium hydrocarbonoxydans</name>
    <dbReference type="NCBI Taxonomy" id="2683249"/>
    <lineage>
        <taxon>Bacteria</taxon>
        <taxon>Pseudomonadati</taxon>
        <taxon>Bacteroidota</taxon>
        <taxon>Flavobacteriia</taxon>
        <taxon>Flavobacteriales</taxon>
        <taxon>Flavobacteriaceae</taxon>
        <taxon>Flavobacterium</taxon>
    </lineage>
</organism>
<feature type="domain" description="TonB C-terminal" evidence="2">
    <location>
        <begin position="288"/>
        <end position="379"/>
    </location>
</feature>
<comment type="caution">
    <text evidence="3">The sequence shown here is derived from an EMBL/GenBank/DDBJ whole genome shotgun (WGS) entry which is preliminary data.</text>
</comment>
<reference evidence="3 4" key="1">
    <citation type="submission" date="2019-12" db="EMBL/GenBank/DDBJ databases">
        <authorList>
            <person name="Kim Y.S."/>
        </authorList>
    </citation>
    <scope>NUCLEOTIDE SEQUENCE [LARGE SCALE GENOMIC DNA]</scope>
    <source>
        <strain evidence="3 4">GA093</strain>
    </source>
</reference>
<evidence type="ECO:0000256" key="1">
    <source>
        <dbReference type="SAM" id="Phobius"/>
    </source>
</evidence>
<accession>A0A6I4NT52</accession>
<keyword evidence="1" id="KW-1133">Transmembrane helix</keyword>
<dbReference type="CDD" id="cd07341">
    <property type="entry name" value="M56_BlaR1_MecR1_like"/>
    <property type="match status" value="1"/>
</dbReference>
<keyword evidence="1" id="KW-0472">Membrane</keyword>
<dbReference type="EMBL" id="WSTB01000004">
    <property type="protein sequence ID" value="MWB94277.1"/>
    <property type="molecule type" value="Genomic_DNA"/>
</dbReference>
<dbReference type="InterPro" id="IPR051045">
    <property type="entry name" value="TonB-dependent_transducer"/>
</dbReference>
<gene>
    <name evidence="3" type="ORF">GON26_07880</name>
</gene>
<feature type="transmembrane region" description="Helical" evidence="1">
    <location>
        <begin position="62"/>
        <end position="80"/>
    </location>
</feature>
<dbReference type="Proteomes" id="UP000471501">
    <property type="component" value="Unassembled WGS sequence"/>
</dbReference>
<dbReference type="PANTHER" id="PTHR33446">
    <property type="entry name" value="PROTEIN TONB-RELATED"/>
    <property type="match status" value="1"/>
</dbReference>
<dbReference type="Pfam" id="PF05569">
    <property type="entry name" value="Peptidase_M56"/>
    <property type="match status" value="1"/>
</dbReference>
<protein>
    <submittedName>
        <fullName evidence="3">M56 family peptidase</fullName>
    </submittedName>
</protein>
<dbReference type="InterPro" id="IPR037682">
    <property type="entry name" value="TonB_C"/>
</dbReference>
<dbReference type="InterPro" id="IPR008756">
    <property type="entry name" value="Peptidase_M56"/>
</dbReference>
<feature type="transmembrane region" description="Helical" evidence="1">
    <location>
        <begin position="150"/>
        <end position="169"/>
    </location>
</feature>
<dbReference type="PROSITE" id="PS52015">
    <property type="entry name" value="TONB_CTD"/>
    <property type="match status" value="1"/>
</dbReference>
<evidence type="ECO:0000313" key="4">
    <source>
        <dbReference type="Proteomes" id="UP000471501"/>
    </source>
</evidence>
<dbReference type="Gene3D" id="3.30.1150.10">
    <property type="match status" value="1"/>
</dbReference>
<dbReference type="Pfam" id="PF03544">
    <property type="entry name" value="TonB_C"/>
    <property type="match status" value="1"/>
</dbReference>
<dbReference type="SUPFAM" id="SSF74653">
    <property type="entry name" value="TolA/TonB C-terminal domain"/>
    <property type="match status" value="1"/>
</dbReference>
<feature type="transmembrane region" description="Helical" evidence="1">
    <location>
        <begin position="7"/>
        <end position="26"/>
    </location>
</feature>